<keyword evidence="1" id="KW-0472">Membrane</keyword>
<proteinExistence type="predicted"/>
<dbReference type="GO" id="GO:0007399">
    <property type="term" value="P:nervous system development"/>
    <property type="evidence" value="ECO:0007669"/>
    <property type="project" value="TreeGrafter"/>
</dbReference>
<keyword evidence="3" id="KW-1185">Reference proteome</keyword>
<dbReference type="Pfam" id="PF14927">
    <property type="entry name" value="Neurensin"/>
    <property type="match status" value="1"/>
</dbReference>
<feature type="transmembrane region" description="Helical" evidence="1">
    <location>
        <begin position="88"/>
        <end position="110"/>
    </location>
</feature>
<evidence type="ECO:0000313" key="3">
    <source>
        <dbReference type="Proteomes" id="UP001152798"/>
    </source>
</evidence>
<dbReference type="GO" id="GO:0030133">
    <property type="term" value="C:transport vesicle"/>
    <property type="evidence" value="ECO:0007669"/>
    <property type="project" value="InterPro"/>
</dbReference>
<accession>A0A9P0H9M0</accession>
<dbReference type="PANTHER" id="PTHR14796:SF3">
    <property type="entry name" value="NEURENSIN 1-LIKE-RELATED"/>
    <property type="match status" value="1"/>
</dbReference>
<gene>
    <name evidence="2" type="ORF">NEZAVI_LOCUS7855</name>
</gene>
<keyword evidence="1" id="KW-1133">Transmembrane helix</keyword>
<protein>
    <submittedName>
        <fullName evidence="2">Uncharacterized protein</fullName>
    </submittedName>
</protein>
<dbReference type="Proteomes" id="UP001152798">
    <property type="component" value="Chromosome 4"/>
</dbReference>
<dbReference type="AlphaFoldDB" id="A0A9P0H9M0"/>
<feature type="transmembrane region" description="Helical" evidence="1">
    <location>
        <begin position="34"/>
        <end position="55"/>
    </location>
</feature>
<dbReference type="InterPro" id="IPR024883">
    <property type="entry name" value="Neurensin"/>
</dbReference>
<organism evidence="2 3">
    <name type="scientific">Nezara viridula</name>
    <name type="common">Southern green stink bug</name>
    <name type="synonym">Cimex viridulus</name>
    <dbReference type="NCBI Taxonomy" id="85310"/>
    <lineage>
        <taxon>Eukaryota</taxon>
        <taxon>Metazoa</taxon>
        <taxon>Ecdysozoa</taxon>
        <taxon>Arthropoda</taxon>
        <taxon>Hexapoda</taxon>
        <taxon>Insecta</taxon>
        <taxon>Pterygota</taxon>
        <taxon>Neoptera</taxon>
        <taxon>Paraneoptera</taxon>
        <taxon>Hemiptera</taxon>
        <taxon>Heteroptera</taxon>
        <taxon>Panheteroptera</taxon>
        <taxon>Pentatomomorpha</taxon>
        <taxon>Pentatomoidea</taxon>
        <taxon>Pentatomidae</taxon>
        <taxon>Pentatominae</taxon>
        <taxon>Nezara</taxon>
    </lineage>
</organism>
<sequence length="151" mass="16333">MRLTRCLLRYRGSWERGAIIAEDEPKRTCSWEKACVWCGVPLLILGVVAVLVGQLTPVREAVVARRGSLAYLDRKAIAYNQRLELCRLVGLAALCAAALLILLSFLISAYSNPSSQQYSPVFAGPAAASPIPLSGVLTTVQPPTSTVPPRR</sequence>
<name>A0A9P0H9M0_NEZVI</name>
<reference evidence="2" key="1">
    <citation type="submission" date="2022-01" db="EMBL/GenBank/DDBJ databases">
        <authorList>
            <person name="King R."/>
        </authorList>
    </citation>
    <scope>NUCLEOTIDE SEQUENCE</scope>
</reference>
<evidence type="ECO:0000313" key="2">
    <source>
        <dbReference type="EMBL" id="CAH1398143.1"/>
    </source>
</evidence>
<keyword evidence="1" id="KW-0812">Transmembrane</keyword>
<dbReference type="PANTHER" id="PTHR14796">
    <property type="entry name" value="NEURENSIN 1-RELATED"/>
    <property type="match status" value="1"/>
</dbReference>
<dbReference type="GO" id="GO:0043005">
    <property type="term" value="C:neuron projection"/>
    <property type="evidence" value="ECO:0007669"/>
    <property type="project" value="TreeGrafter"/>
</dbReference>
<dbReference type="GO" id="GO:0043025">
    <property type="term" value="C:neuronal cell body"/>
    <property type="evidence" value="ECO:0007669"/>
    <property type="project" value="TreeGrafter"/>
</dbReference>
<evidence type="ECO:0000256" key="1">
    <source>
        <dbReference type="SAM" id="Phobius"/>
    </source>
</evidence>
<dbReference type="OrthoDB" id="5979667at2759"/>
<dbReference type="EMBL" id="OV725080">
    <property type="protein sequence ID" value="CAH1398143.1"/>
    <property type="molecule type" value="Genomic_DNA"/>
</dbReference>